<dbReference type="RefSeq" id="WP_144703912.1">
    <property type="nucleotide sequence ID" value="NZ_VNJJ01000009.1"/>
</dbReference>
<dbReference type="InterPro" id="IPR050625">
    <property type="entry name" value="ParA/MinD_ATPase"/>
</dbReference>
<evidence type="ECO:0000313" key="3">
    <source>
        <dbReference type="EMBL" id="TVX98216.1"/>
    </source>
</evidence>
<feature type="compositionally biased region" description="Basic and acidic residues" evidence="1">
    <location>
        <begin position="367"/>
        <end position="381"/>
    </location>
</feature>
<organism evidence="3 4">
    <name type="scientific">Cohnella terricola</name>
    <dbReference type="NCBI Taxonomy" id="1289167"/>
    <lineage>
        <taxon>Bacteria</taxon>
        <taxon>Bacillati</taxon>
        <taxon>Bacillota</taxon>
        <taxon>Bacilli</taxon>
        <taxon>Bacillales</taxon>
        <taxon>Paenibacillaceae</taxon>
        <taxon>Cohnella</taxon>
    </lineage>
</organism>
<dbReference type="OrthoDB" id="3035369at2"/>
<dbReference type="Gene3D" id="3.40.50.10850">
    <property type="entry name" value="Ntrc-like two-domain protein"/>
    <property type="match status" value="1"/>
</dbReference>
<keyword evidence="4" id="KW-1185">Reference proteome</keyword>
<dbReference type="InterPro" id="IPR027417">
    <property type="entry name" value="P-loop_NTPase"/>
</dbReference>
<dbReference type="SUPFAM" id="SSF52540">
    <property type="entry name" value="P-loop containing nucleoside triphosphate hydrolases"/>
    <property type="match status" value="1"/>
</dbReference>
<dbReference type="GO" id="GO:0005524">
    <property type="term" value="F:ATP binding"/>
    <property type="evidence" value="ECO:0007669"/>
    <property type="project" value="TreeGrafter"/>
</dbReference>
<dbReference type="GO" id="GO:0051782">
    <property type="term" value="P:negative regulation of cell division"/>
    <property type="evidence" value="ECO:0007669"/>
    <property type="project" value="TreeGrafter"/>
</dbReference>
<dbReference type="PANTHER" id="PTHR43384">
    <property type="entry name" value="SEPTUM SITE-DETERMINING PROTEIN MIND HOMOLOG, CHLOROPLASTIC-RELATED"/>
    <property type="match status" value="1"/>
</dbReference>
<protein>
    <recommendedName>
        <fullName evidence="2">CobQ/CobB/MinD/ParA nucleotide binding domain-containing protein</fullName>
    </recommendedName>
</protein>
<dbReference type="GO" id="GO:0016887">
    <property type="term" value="F:ATP hydrolysis activity"/>
    <property type="evidence" value="ECO:0007669"/>
    <property type="project" value="TreeGrafter"/>
</dbReference>
<dbReference type="GO" id="GO:0005829">
    <property type="term" value="C:cytosol"/>
    <property type="evidence" value="ECO:0007669"/>
    <property type="project" value="TreeGrafter"/>
</dbReference>
<gene>
    <name evidence="3" type="ORF">FPZ45_16075</name>
</gene>
<evidence type="ECO:0000259" key="2">
    <source>
        <dbReference type="Pfam" id="PF01656"/>
    </source>
</evidence>
<evidence type="ECO:0000256" key="1">
    <source>
        <dbReference type="SAM" id="MobiDB-lite"/>
    </source>
</evidence>
<sequence>MVKRVVLAVVQREYAAKLAEYLREEEPGWDIAAYTHDSALRRELQGNGKIDLLIGQPELLGQVMQMCGKAGKIVALVDGNSSVGEHWIEIGQYQPLPTILSSIRGAIGLEAAVSAEGCQTWTVFSASGGTGKTTVALNLARQAGERGLRVFYFNLESLNATALLFGKGEPDSLSRLLYTLQTHPEQWDELAKRAIRHQPQLRADYIDAPEHPGERLALTPELTEEFLRKLKSLGRYDLIVIDPDSGADEWHRRLLEISDRVLWLTLDDVQNLRKTEKLLRYWHEYFADKMYKFAIVMNKSNGNRFVNRLEMPAASEPILLPYIPQWKTVDQPGRLLSVPAFAGAVGELLVGFAGSDGTTNGGRRRREGGYENERTRSGGVG</sequence>
<dbReference type="GO" id="GO:0009898">
    <property type="term" value="C:cytoplasmic side of plasma membrane"/>
    <property type="evidence" value="ECO:0007669"/>
    <property type="project" value="TreeGrafter"/>
</dbReference>
<feature type="region of interest" description="Disordered" evidence="1">
    <location>
        <begin position="359"/>
        <end position="381"/>
    </location>
</feature>
<dbReference type="EMBL" id="VNJJ01000009">
    <property type="protein sequence ID" value="TVX98216.1"/>
    <property type="molecule type" value="Genomic_DNA"/>
</dbReference>
<feature type="domain" description="CobQ/CobB/MinD/ParA nucleotide binding" evidence="2">
    <location>
        <begin position="122"/>
        <end position="310"/>
    </location>
</feature>
<dbReference type="Gene3D" id="3.40.50.300">
    <property type="entry name" value="P-loop containing nucleotide triphosphate hydrolases"/>
    <property type="match status" value="1"/>
</dbReference>
<reference evidence="3 4" key="1">
    <citation type="submission" date="2019-07" db="EMBL/GenBank/DDBJ databases">
        <authorList>
            <person name="Kim J."/>
        </authorList>
    </citation>
    <scope>NUCLEOTIDE SEQUENCE [LARGE SCALE GENOMIC DNA]</scope>
    <source>
        <strain evidence="3 4">G13</strain>
    </source>
</reference>
<dbReference type="Pfam" id="PF01656">
    <property type="entry name" value="CbiA"/>
    <property type="match status" value="1"/>
</dbReference>
<evidence type="ECO:0000313" key="4">
    <source>
        <dbReference type="Proteomes" id="UP000316330"/>
    </source>
</evidence>
<dbReference type="AlphaFoldDB" id="A0A559JEB9"/>
<accession>A0A559JEB9</accession>
<name>A0A559JEB9_9BACL</name>
<dbReference type="InterPro" id="IPR002586">
    <property type="entry name" value="CobQ/CobB/MinD/ParA_Nub-bd_dom"/>
</dbReference>
<comment type="caution">
    <text evidence="3">The sequence shown here is derived from an EMBL/GenBank/DDBJ whole genome shotgun (WGS) entry which is preliminary data.</text>
</comment>
<dbReference type="Proteomes" id="UP000316330">
    <property type="component" value="Unassembled WGS sequence"/>
</dbReference>
<proteinExistence type="predicted"/>
<dbReference type="PANTHER" id="PTHR43384:SF13">
    <property type="entry name" value="SLR0110 PROTEIN"/>
    <property type="match status" value="1"/>
</dbReference>